<keyword evidence="4" id="KW-0843">Virulence</keyword>
<evidence type="ECO:0000256" key="7">
    <source>
        <dbReference type="SAM" id="MobiDB-lite"/>
    </source>
</evidence>
<protein>
    <submittedName>
        <fullName evidence="9">Filamentous hemagglutinin N-terminal domain-containing protein</fullName>
    </submittedName>
</protein>
<keyword evidence="6" id="KW-0175">Coiled coil</keyword>
<evidence type="ECO:0000259" key="8">
    <source>
        <dbReference type="SMART" id="SM00912"/>
    </source>
</evidence>
<keyword evidence="2" id="KW-0800">Toxin</keyword>
<sequence>MNKHFYRVIFSRVRGMLLVVAEIAGGHSRSGGGRAKRATSAVSQLVNVHPCWWQVVTALGLVSILLPAQATTIRVDSNATQQQRPTVIESANGSVQVNIQTPNGRGLSHNKYRQFDVSNKGVILNNSHQSSLTEQAGYIKGNEFLAKTGGAKIILNEVNSRDPSKLKGYIEVAGQKAQVVIANAAGISCDGCGFINAGRATLTTGEPIIKNGQLTGYQVQQGTIAIEGRGLDSRRSDYTDIIARTVAVNAGVHAQALTVVTGQNQVSQDTKQIQATAKNNMDEPQVALDVAALGGMYAGKIRLIGTEGGVGVRNQGQLGASAGSIVISSTGKIENHAQIQAADNIELNSQQTVSNHKQIYAKGALSIDAKQAITNQGTIVAGQDLSLSSQRITNQKQAVIAAGIDNQGKLTDQGQMNITAQTATLQGQQLAGGHLTITTQDQLNLAGSQTQAGQLTLQSGELNTDKAVMKVNGNTSITSQDWTHQQASLTSDGQLTIKAEQINHRDSTLLGNGVTIKGKALSGDGKLLSTGDMDIGVKESLTNQSAILAEGKLAIHTDKHLINNQQIIGNQGATLTAQTLTNQAGAEINSGNTQLTIDTHITNRGLIDGNQVIINTDRLDNLGTGRLYGDDIRIGAQQLNNLAEGDNAAVIAARESLALGVKQLDNRGHAELRSLGWLHIGGRLTENHQITGRAQQINNHSAKIEASDDILLQVDELNNINDDLQTELVKIGEAKFHKYSHIGSTKRYDVKEVRIKPVTNGKNNYLDLVTPDGRVAHEFNEYQYTESYYETQITHSEPGEIIAGGNLTIQGNNVENHDSKLIAGKRVTIEAALNNVSTQGIQKTVTQGKYIYHYRKKSKGKSGRKRYYHETRQQGYHPADIITVIDLQAGKIIEKAQVTVGAAPDKNKPTQIGSISTVKPNTTIPSSSLHQINKNPDSHHLIETDPRFTDRKKWLGSDYLLTQLKQDPNNVQKRLGDGYYEQQLIREQITALTGQRNLPGYQGDMAQYKQLMDNAVNFAERYPLKIGVALTAEQMQALTNDIVWLVSEKVTLADGSEHEVLVPQLYLVNRPQVASGGALIAGQTVTIHSDNAITNTGVIHAKQDMALVGEHILNKGTMLADKVSLEAMESITNHGTVQGKQRVALNAGKDIDLISSTRTQQNHSTGHNLHTNIERVAAIQSTQGDIILTAGRDIHANAAHIASQGEQGSITLNAGQNLTLGTAAIRDQQQNILDSDNYRKTDIRQQIGSEISAKGKIELTAGQQLSSQAATISTDNQLNLKAQDITLSSAANREQLSANSKITSKGLLSKSTTITHNEVDNQWQSGSSLVGGTINIQADNNLQVSGSQVVGRQDTVLKAGGDITIDAAKEQYYNEQYKQTKKSGLMSSGGIGFTIGSLNEQQKTKQSDIEYLGSTIGSSEGRVTIESGNTTTVRGSEIIAKQDINLTASEVNIQSLDSRSHYQEHYEREKTGLTVAVTGTVAELYEAAQAVKQARERGNRDIAALTEIKAGLTGINAALDGMGSLDEVNATNSSASIGVSATVGTERTEREINETHHQVHSAGVSAGNNIHITATGNQTGQGNIKVTGSTIQAGNDIDLKANNDLHLTGDVNTQHRDRDERQTSAGVGVGISIGKETHLAIKGNASFSRERENQDGSAWTESIIKADNNLTIETGHDMTVKGGQLKGEQIKANIGHDLHLESLQDSDNYDYDKLKGAVSGSYGVGSGGISGEINLGKTDMHSQWASVTDQSGIFAGKEGFDIKVGHHTDLTGAVIASEAKDSSKNRLNTGTIGFSDIENKADYKVNHDAINAGTSGVSGSRYHTSGHANSTTKSAVEQGELIINNTEGQKQDINQLSRDTANAHHTLDTIFDKDKHQTNIDKTELITEVAKQAKQVADKVGRTYAQHQIKQQGGPSQKDLEQARQQLPADASEQQIAQKAMDIAINRQSQTGMGSQVNKAIDAASSIISGIISGNIAGGISGALAPEIATIIKQHTGHQNPETGEWQTDALTNTVAHAILGGVMAQLQGSNALAGATGAAVGENAADIISHILYPTKALHELSPDEKEQVSGIASIAGAMTGAIVGGGESIADAVAGGMASKNAVENNYLILRIGWQLIKPSELASGMLPVTPEFIASAILAKNAGIDIDKAKEFINGLTPEQMMALNSLG</sequence>
<feature type="region of interest" description="Disordered" evidence="7">
    <location>
        <begin position="1904"/>
        <end position="1935"/>
    </location>
</feature>
<evidence type="ECO:0000256" key="5">
    <source>
        <dbReference type="ARBA" id="ARBA00024043"/>
    </source>
</evidence>
<dbReference type="Gene3D" id="2.160.20.10">
    <property type="entry name" value="Single-stranded right-handed beta-helix, Pectin lyase-like"/>
    <property type="match status" value="2"/>
</dbReference>
<comment type="caution">
    <text evidence="9">The sequence shown here is derived from an EMBL/GenBank/DDBJ whole genome shotgun (WGS) entry which is preliminary data.</text>
</comment>
<accession>A0AB94IB56</accession>
<dbReference type="Pfam" id="PF13332">
    <property type="entry name" value="Fil_haemagg_2"/>
    <property type="match status" value="3"/>
</dbReference>
<dbReference type="Pfam" id="PF13018">
    <property type="entry name" value="ESPR"/>
    <property type="match status" value="1"/>
</dbReference>
<dbReference type="NCBIfam" id="TIGR01731">
    <property type="entry name" value="fil_hemag_20aa"/>
    <property type="match status" value="5"/>
</dbReference>
<dbReference type="GO" id="GO:0003824">
    <property type="term" value="F:catalytic activity"/>
    <property type="evidence" value="ECO:0007669"/>
    <property type="project" value="UniProtKB-ARBA"/>
</dbReference>
<dbReference type="SUPFAM" id="SSF51126">
    <property type="entry name" value="Pectin lyase-like"/>
    <property type="match status" value="1"/>
</dbReference>
<dbReference type="SMART" id="SM00912">
    <property type="entry name" value="Haemagg_act"/>
    <property type="match status" value="1"/>
</dbReference>
<dbReference type="Pfam" id="PF04829">
    <property type="entry name" value="PT-VENN"/>
    <property type="match status" value="1"/>
</dbReference>
<evidence type="ECO:0000313" key="10">
    <source>
        <dbReference type="Proteomes" id="UP000506160"/>
    </source>
</evidence>
<evidence type="ECO:0000313" key="9">
    <source>
        <dbReference type="EMBL" id="TEA26638.1"/>
    </source>
</evidence>
<comment type="subcellular location">
    <subcellularLocation>
        <location evidence="1">Target cell</location>
        <location evidence="1">Target cell cytoplasm</location>
    </subcellularLocation>
</comment>
<feature type="non-terminal residue" evidence="9">
    <location>
        <position position="2171"/>
    </location>
</feature>
<feature type="domain" description="Filamentous haemagglutinin FhaB/tRNA nuclease CdiA-like TPS" evidence="8">
    <location>
        <begin position="91"/>
        <end position="212"/>
    </location>
</feature>
<dbReference type="InterPro" id="IPR011050">
    <property type="entry name" value="Pectin_lyase_fold/virulence"/>
</dbReference>
<feature type="region of interest" description="Disordered" evidence="7">
    <location>
        <begin position="910"/>
        <end position="943"/>
    </location>
</feature>
<dbReference type="InterPro" id="IPR012334">
    <property type="entry name" value="Pectin_lyas_fold"/>
</dbReference>
<feature type="coiled-coil region" evidence="6">
    <location>
        <begin position="707"/>
        <end position="734"/>
    </location>
</feature>
<dbReference type="EMBL" id="AWGA01000069">
    <property type="protein sequence ID" value="TEA26638.1"/>
    <property type="molecule type" value="Genomic_DNA"/>
</dbReference>
<keyword evidence="10" id="KW-1185">Reference proteome</keyword>
<dbReference type="Pfam" id="PF05860">
    <property type="entry name" value="TPS"/>
    <property type="match status" value="1"/>
</dbReference>
<reference evidence="9 10" key="1">
    <citation type="journal article" date="2014" name="Appl. Environ. Microbiol.">
        <title>Genomic features of a bumble bee symbiont reflect its host environment.</title>
        <authorList>
            <person name="Martinson V.G."/>
            <person name="Magoc T."/>
            <person name="Koch H."/>
            <person name="Salzberg S.L."/>
            <person name="Moran N.A."/>
        </authorList>
    </citation>
    <scope>NUCLEOTIDE SEQUENCE [LARGE SCALE GENOMIC DNA]</scope>
    <source>
        <strain evidence="9 10">Bimp</strain>
    </source>
</reference>
<feature type="compositionally biased region" description="Polar residues" evidence="7">
    <location>
        <begin position="910"/>
        <end position="935"/>
    </location>
</feature>
<dbReference type="InterPro" id="IPR006914">
    <property type="entry name" value="VENN_dom"/>
</dbReference>
<dbReference type="GO" id="GO:0090729">
    <property type="term" value="F:toxin activity"/>
    <property type="evidence" value="ECO:0007669"/>
    <property type="project" value="UniProtKB-KW"/>
</dbReference>
<dbReference type="NCBIfam" id="TIGR01901">
    <property type="entry name" value="adhes_NPXG"/>
    <property type="match status" value="1"/>
</dbReference>
<dbReference type="InterPro" id="IPR010069">
    <property type="entry name" value="CdiA_FHA1_rpt"/>
</dbReference>
<dbReference type="RefSeq" id="WP_024496552.1">
    <property type="nucleotide sequence ID" value="NZ_AWGA01000069.1"/>
</dbReference>
<proteinExistence type="inferred from homology"/>
<dbReference type="InterPro" id="IPR008638">
    <property type="entry name" value="FhaB/CdiA-like_TPS"/>
</dbReference>
<dbReference type="Proteomes" id="UP000506160">
    <property type="component" value="Unassembled WGS sequence"/>
</dbReference>
<gene>
    <name evidence="9" type="ORF">O970_07775</name>
</gene>
<dbReference type="InterPro" id="IPR024973">
    <property type="entry name" value="ESPR"/>
</dbReference>
<dbReference type="InterPro" id="IPR025157">
    <property type="entry name" value="Hemagglutinin_rpt"/>
</dbReference>
<feature type="compositionally biased region" description="Polar residues" evidence="7">
    <location>
        <begin position="1905"/>
        <end position="1915"/>
    </location>
</feature>
<evidence type="ECO:0000256" key="1">
    <source>
        <dbReference type="ARBA" id="ARBA00004219"/>
    </source>
</evidence>
<comment type="similarity">
    <text evidence="5">In the N-terminal section; belongs to the CdiA toxin family.</text>
</comment>
<evidence type="ECO:0000256" key="3">
    <source>
        <dbReference type="ARBA" id="ARBA00022913"/>
    </source>
</evidence>
<name>A0AB94IB56_9GAMM</name>
<evidence type="ECO:0000256" key="2">
    <source>
        <dbReference type="ARBA" id="ARBA00022656"/>
    </source>
</evidence>
<organism evidence="9 10">
    <name type="scientific">Candidatus Schmidhempelia bombi str. Bimp</name>
    <dbReference type="NCBI Taxonomy" id="1387197"/>
    <lineage>
        <taxon>Bacteria</taxon>
        <taxon>Pseudomonadati</taxon>
        <taxon>Pseudomonadota</taxon>
        <taxon>Gammaproteobacteria</taxon>
        <taxon>Orbales</taxon>
        <taxon>Orbaceae</taxon>
        <taxon>Candidatus Schmidhempelia</taxon>
    </lineage>
</organism>
<evidence type="ECO:0000256" key="6">
    <source>
        <dbReference type="SAM" id="Coils"/>
    </source>
</evidence>
<keyword evidence="3" id="KW-1266">Target cell cytoplasm</keyword>
<evidence type="ECO:0000256" key="4">
    <source>
        <dbReference type="ARBA" id="ARBA00023026"/>
    </source>
</evidence>